<dbReference type="InterPro" id="IPR044149">
    <property type="entry name" value="Nitrilases_CHs"/>
</dbReference>
<accession>A0A1M7SHY7</accession>
<evidence type="ECO:0000256" key="2">
    <source>
        <dbReference type="PROSITE-ProRule" id="PRU10139"/>
    </source>
</evidence>
<evidence type="ECO:0000313" key="5">
    <source>
        <dbReference type="Proteomes" id="UP000184391"/>
    </source>
</evidence>
<dbReference type="Proteomes" id="UP000184391">
    <property type="component" value="Unassembled WGS sequence"/>
</dbReference>
<dbReference type="PANTHER" id="PTHR46044">
    <property type="entry name" value="NITRILASE"/>
    <property type="match status" value="1"/>
</dbReference>
<dbReference type="PROSITE" id="PS50263">
    <property type="entry name" value="CN_HYDROLASE"/>
    <property type="match status" value="1"/>
</dbReference>
<evidence type="ECO:0000256" key="1">
    <source>
        <dbReference type="ARBA" id="ARBA00008129"/>
    </source>
</evidence>
<gene>
    <name evidence="4" type="ORF">SAMN02745193_01751</name>
</gene>
<feature type="active site" description="Proton acceptor" evidence="2">
    <location>
        <position position="44"/>
    </location>
</feature>
<evidence type="ECO:0000313" key="4">
    <source>
        <dbReference type="EMBL" id="SHN58098.1"/>
    </source>
</evidence>
<feature type="domain" description="CN hydrolase" evidence="3">
    <location>
        <begin position="4"/>
        <end position="291"/>
    </location>
</feature>
<reference evidence="5" key="1">
    <citation type="submission" date="2016-12" db="EMBL/GenBank/DDBJ databases">
        <authorList>
            <person name="Varghese N."/>
            <person name="Submissions S."/>
        </authorList>
    </citation>
    <scope>NUCLEOTIDE SEQUENCE [LARGE SCALE GENOMIC DNA]</scope>
    <source>
        <strain evidence="5">DSM 11032</strain>
    </source>
</reference>
<dbReference type="PROSITE" id="PS00920">
    <property type="entry name" value="NITRIL_CHT_1"/>
    <property type="match status" value="1"/>
</dbReference>
<proteinExistence type="inferred from homology"/>
<dbReference type="Pfam" id="PF00795">
    <property type="entry name" value="CN_hydrolase"/>
    <property type="match status" value="1"/>
</dbReference>
<dbReference type="OrthoDB" id="9803803at2"/>
<dbReference type="AlphaFoldDB" id="A0A1M7SHY7"/>
<dbReference type="GO" id="GO:0000257">
    <property type="term" value="F:nitrilase activity"/>
    <property type="evidence" value="ECO:0007669"/>
    <property type="project" value="UniProtKB-ARBA"/>
</dbReference>
<dbReference type="InterPro" id="IPR003010">
    <property type="entry name" value="C-N_Hydrolase"/>
</dbReference>
<dbReference type="SUPFAM" id="SSF56317">
    <property type="entry name" value="Carbon-nitrogen hydrolase"/>
    <property type="match status" value="1"/>
</dbReference>
<dbReference type="InterPro" id="IPR000132">
    <property type="entry name" value="Nitrilase/CN_hydratase_CS"/>
</dbReference>
<name>A0A1M7SHY7_9SPHN</name>
<keyword evidence="4" id="KW-0378">Hydrolase</keyword>
<protein>
    <submittedName>
        <fullName evidence="4">Predicted amidohydrolase</fullName>
    </submittedName>
</protein>
<dbReference type="Gene3D" id="3.60.110.10">
    <property type="entry name" value="Carbon-nitrogen hydrolase"/>
    <property type="match status" value="1"/>
</dbReference>
<dbReference type="PANTHER" id="PTHR46044:SF1">
    <property type="entry name" value="CN HYDROLASE DOMAIN-CONTAINING PROTEIN"/>
    <property type="match status" value="1"/>
</dbReference>
<dbReference type="STRING" id="198312.SAMN02745193_01751"/>
<dbReference type="EMBL" id="FRDF01000009">
    <property type="protein sequence ID" value="SHN58098.1"/>
    <property type="molecule type" value="Genomic_DNA"/>
</dbReference>
<dbReference type="RefSeq" id="WP_072674280.1">
    <property type="nucleotide sequence ID" value="NZ_FRDF01000009.1"/>
</dbReference>
<sequence>MTKLSVAICQAAPIPLDFAAGIDKALRLAREAIDGGARVVAFGETFLGGYPLWLDEAPGAALWDHPGTRALHAIMLEQAVVANDERLLPLQELADASGAVISIGAHERVRRSLVNNQLTFRPGLPVLDHRKLVPTHGERLIWARGDGSTLGVHQAEWGRLGTLICWEHWMPLARAAMHNLGEDVHIAAWPTVRESHAIASRHYAMEGRCFVLAAGLVQRKDDLLDGLERVASAQVAEGGSATKNLGAARELLEAIPGEVLNRGGSLIAAPDTRVIAQAGEGEETLLAELDLAEVAEGLANLDTDGHYARPDVFELTVDTRARDGVRWDE</sequence>
<evidence type="ECO:0000259" key="3">
    <source>
        <dbReference type="PROSITE" id="PS50263"/>
    </source>
</evidence>
<organism evidence="4 5">
    <name type="scientific">Erythrobacter sanguineus</name>
    <dbReference type="NCBI Taxonomy" id="198312"/>
    <lineage>
        <taxon>Bacteria</taxon>
        <taxon>Pseudomonadati</taxon>
        <taxon>Pseudomonadota</taxon>
        <taxon>Alphaproteobacteria</taxon>
        <taxon>Sphingomonadales</taxon>
        <taxon>Erythrobacteraceae</taxon>
        <taxon>Erythrobacter/Porphyrobacter group</taxon>
        <taxon>Erythrobacter</taxon>
    </lineage>
</organism>
<dbReference type="InterPro" id="IPR036526">
    <property type="entry name" value="C-N_Hydrolase_sf"/>
</dbReference>
<keyword evidence="5" id="KW-1185">Reference proteome</keyword>
<dbReference type="CDD" id="cd07564">
    <property type="entry name" value="nitrilases_CHs"/>
    <property type="match status" value="1"/>
</dbReference>
<comment type="similarity">
    <text evidence="1">Belongs to the carbon-nitrogen hydrolase superfamily. Nitrilase family.</text>
</comment>